<dbReference type="Proteomes" id="UP001207918">
    <property type="component" value="Unassembled WGS sequence"/>
</dbReference>
<evidence type="ECO:0000313" key="2">
    <source>
        <dbReference type="Proteomes" id="UP001207918"/>
    </source>
</evidence>
<proteinExistence type="predicted"/>
<name>A0ABT3PRS3_9BACT</name>
<comment type="caution">
    <text evidence="1">The sequence shown here is derived from an EMBL/GenBank/DDBJ whole genome shotgun (WGS) entry which is preliminary data.</text>
</comment>
<gene>
    <name evidence="1" type="ORF">J6I44_16985</name>
</gene>
<organism evidence="1 2">
    <name type="scientific">Fodinibius salsisoli</name>
    <dbReference type="NCBI Taxonomy" id="2820877"/>
    <lineage>
        <taxon>Bacteria</taxon>
        <taxon>Pseudomonadati</taxon>
        <taxon>Balneolota</taxon>
        <taxon>Balneolia</taxon>
        <taxon>Balneolales</taxon>
        <taxon>Balneolaceae</taxon>
        <taxon>Fodinibius</taxon>
    </lineage>
</organism>
<sequence>MTKRSSLRSLLLATGSFIGGVTLGVLLTPRNGRETRHWVSSQASELSDWMSKHHRTARQKGETELHNIRQNVHKGLRRNIPDLYEATENIDLSDDGLTGA</sequence>
<accession>A0ABT3PRS3</accession>
<reference evidence="1 2" key="1">
    <citation type="submission" date="2021-03" db="EMBL/GenBank/DDBJ databases">
        <title>Aliifodinibius sp. nov., a new bacterium isolated from saline soil.</title>
        <authorList>
            <person name="Galisteo C."/>
            <person name="De La Haba R."/>
            <person name="Sanchez-Porro C."/>
            <person name="Ventosa A."/>
        </authorList>
    </citation>
    <scope>NUCLEOTIDE SEQUENCE [LARGE SCALE GENOMIC DNA]</scope>
    <source>
        <strain evidence="1 2">1BSP15-2V2</strain>
    </source>
</reference>
<dbReference type="RefSeq" id="WP_265767345.1">
    <property type="nucleotide sequence ID" value="NZ_JAGGJA010000014.1"/>
</dbReference>
<dbReference type="EMBL" id="JAGGJA010000014">
    <property type="protein sequence ID" value="MCW9708560.1"/>
    <property type="molecule type" value="Genomic_DNA"/>
</dbReference>
<evidence type="ECO:0000313" key="1">
    <source>
        <dbReference type="EMBL" id="MCW9708560.1"/>
    </source>
</evidence>
<keyword evidence="2" id="KW-1185">Reference proteome</keyword>
<protein>
    <submittedName>
        <fullName evidence="1">YtxH domain-containing protein</fullName>
    </submittedName>
</protein>